<comment type="caution">
    <text evidence="1">The sequence shown here is derived from an EMBL/GenBank/DDBJ whole genome shotgun (WGS) entry which is preliminary data.</text>
</comment>
<reference evidence="1" key="1">
    <citation type="submission" date="2020-12" db="EMBL/GenBank/DDBJ databases">
        <title>Enhanced detection system for hospital associated transmission using whole genome sequencing surveillance.</title>
        <authorList>
            <person name="Harrison L.H."/>
            <person name="Van Tyne D."/>
            <person name="Marsh J.W."/>
            <person name="Griffith M.P."/>
            <person name="Snyder D.J."/>
            <person name="Cooper V.S."/>
            <person name="Mustapha M."/>
        </authorList>
    </citation>
    <scope>NUCLEOTIDE SEQUENCE</scope>
    <source>
        <strain evidence="1">PSB00042</strain>
    </source>
</reference>
<organism evidence="1 2">
    <name type="scientific">Pseudomonas putida</name>
    <name type="common">Arthrobacter siderocapsulatus</name>
    <dbReference type="NCBI Taxonomy" id="303"/>
    <lineage>
        <taxon>Bacteria</taxon>
        <taxon>Pseudomonadati</taxon>
        <taxon>Pseudomonadota</taxon>
        <taxon>Gammaproteobacteria</taxon>
        <taxon>Pseudomonadales</taxon>
        <taxon>Pseudomonadaceae</taxon>
        <taxon>Pseudomonas</taxon>
    </lineage>
</organism>
<evidence type="ECO:0000313" key="1">
    <source>
        <dbReference type="EMBL" id="MBI6887281.1"/>
    </source>
</evidence>
<dbReference type="AlphaFoldDB" id="A0A8I1EKK4"/>
<gene>
    <name evidence="1" type="ORF">JEU22_25590</name>
</gene>
<proteinExistence type="predicted"/>
<name>A0A8I1EKK4_PSEPU</name>
<accession>A0A8I1EKK4</accession>
<sequence>MTVDAVARASVMIAAYPMIACRLSGVITSKALPASTMPSHATAMSGAVSTAMSAATAMTTAMTTAATTTATAATTATALRIGGTDRRDFGGQECRHSECQCTSKDSNQRFSHFCSAPETRVDS</sequence>
<dbReference type="EMBL" id="JAEHTE010000047">
    <property type="protein sequence ID" value="MBI6887281.1"/>
    <property type="molecule type" value="Genomic_DNA"/>
</dbReference>
<evidence type="ECO:0000313" key="2">
    <source>
        <dbReference type="Proteomes" id="UP000637061"/>
    </source>
</evidence>
<dbReference type="Proteomes" id="UP000637061">
    <property type="component" value="Unassembled WGS sequence"/>
</dbReference>
<protein>
    <submittedName>
        <fullName evidence="1">Uncharacterized protein</fullName>
    </submittedName>
</protein>